<sequence>MNQTLAVDQDRRGIALRTQDHWDTMTAEQKMSLYRLQTWGYRLLFVRNLPQGPLAIIAQDKDIATLDADGELNTRPEITLRPH</sequence>
<dbReference type="Proteomes" id="UP000278437">
    <property type="component" value="Chromosome"/>
</dbReference>
<evidence type="ECO:0000313" key="2">
    <source>
        <dbReference type="Proteomes" id="UP000278437"/>
    </source>
</evidence>
<organism evidence="1 2">
    <name type="scientific">Shewanella khirikhana</name>
    <dbReference type="NCBI Taxonomy" id="1965282"/>
    <lineage>
        <taxon>Bacteria</taxon>
        <taxon>Pseudomonadati</taxon>
        <taxon>Pseudomonadota</taxon>
        <taxon>Gammaproteobacteria</taxon>
        <taxon>Alteromonadales</taxon>
        <taxon>Shewanellaceae</taxon>
        <taxon>Shewanella</taxon>
    </lineage>
</organism>
<evidence type="ECO:0000313" key="1">
    <source>
        <dbReference type="EMBL" id="AZQ13135.1"/>
    </source>
</evidence>
<protein>
    <recommendedName>
        <fullName evidence="3">DUF4224 domain-containing protein</fullName>
    </recommendedName>
</protein>
<accession>A0ABM7DX17</accession>
<gene>
    <name evidence="1" type="ORF">STH12_04109</name>
</gene>
<keyword evidence="2" id="KW-1185">Reference proteome</keyword>
<name>A0ABM7DX17_9GAMM</name>
<evidence type="ECO:0008006" key="3">
    <source>
        <dbReference type="Google" id="ProtNLM"/>
    </source>
</evidence>
<reference evidence="2" key="1">
    <citation type="submission" date="2017-03" db="EMBL/GenBank/DDBJ databases">
        <title>Full genome sequence of a non-lethal Shewanella isolate that potentiates virulence of Vibio parahaemolyticus causing acute hepatopancreatic necrosis disease (AHPND) in shrimp.</title>
        <authorList>
            <person name="Prachumwat A."/>
            <person name="Sritunyalucksana K."/>
        </authorList>
    </citation>
    <scope>NUCLEOTIDE SEQUENCE [LARGE SCALE GENOMIC DNA]</scope>
    <source>
        <strain evidence="2">TH2012</strain>
    </source>
</reference>
<dbReference type="EMBL" id="CP020373">
    <property type="protein sequence ID" value="AZQ13135.1"/>
    <property type="molecule type" value="Genomic_DNA"/>
</dbReference>
<proteinExistence type="predicted"/>